<proteinExistence type="predicted"/>
<dbReference type="EMBL" id="JWZT01003563">
    <property type="protein sequence ID" value="KII66304.1"/>
    <property type="molecule type" value="Genomic_DNA"/>
</dbReference>
<evidence type="ECO:0000313" key="1">
    <source>
        <dbReference type="EMBL" id="KII66304.1"/>
    </source>
</evidence>
<reference evidence="1 2" key="1">
    <citation type="journal article" date="2014" name="Genome Biol. Evol.">
        <title>The genome of the myxosporean Thelohanellus kitauei shows adaptations to nutrient acquisition within its fish host.</title>
        <authorList>
            <person name="Yang Y."/>
            <person name="Xiong J."/>
            <person name="Zhou Z."/>
            <person name="Huo F."/>
            <person name="Miao W."/>
            <person name="Ran C."/>
            <person name="Liu Y."/>
            <person name="Zhang J."/>
            <person name="Feng J."/>
            <person name="Wang M."/>
            <person name="Wang M."/>
            <person name="Wang L."/>
            <person name="Yao B."/>
        </authorList>
    </citation>
    <scope>NUCLEOTIDE SEQUENCE [LARGE SCALE GENOMIC DNA]</scope>
    <source>
        <strain evidence="1">Wuqing</strain>
    </source>
</reference>
<gene>
    <name evidence="1" type="ORF">RF11_14735</name>
</gene>
<accession>A0A0C2ILK0</accession>
<evidence type="ECO:0000313" key="2">
    <source>
        <dbReference type="Proteomes" id="UP000031668"/>
    </source>
</evidence>
<sequence>MVTYFGYKIFHVNLEGDTKTFAFKKNVSNPLLAKKIVLEVNMFVSDLASGKRNFPTRYYYLEHTTDTCTQTMENINTNVYVRDRSDYFSDSSSAIMSVPNEGGKWIKSISDFEIKNIDSELYDRSSAFFNHSTQTKSPRLLCLDQVFYQNIAYFSHLYAHNLNKIGTLWQTTFNGRVVDQHAWAPIYLNQTRSAYVIRRLSVAEREICKAHIFT</sequence>
<comment type="caution">
    <text evidence="1">The sequence shown here is derived from an EMBL/GenBank/DDBJ whole genome shotgun (WGS) entry which is preliminary data.</text>
</comment>
<protein>
    <submittedName>
        <fullName evidence="1">Uncharacterized protein</fullName>
    </submittedName>
</protein>
<dbReference type="AlphaFoldDB" id="A0A0C2ILK0"/>
<organism evidence="1 2">
    <name type="scientific">Thelohanellus kitauei</name>
    <name type="common">Myxosporean</name>
    <dbReference type="NCBI Taxonomy" id="669202"/>
    <lineage>
        <taxon>Eukaryota</taxon>
        <taxon>Metazoa</taxon>
        <taxon>Cnidaria</taxon>
        <taxon>Myxozoa</taxon>
        <taxon>Myxosporea</taxon>
        <taxon>Bivalvulida</taxon>
        <taxon>Platysporina</taxon>
        <taxon>Myxobolidae</taxon>
        <taxon>Thelohanellus</taxon>
    </lineage>
</organism>
<name>A0A0C2ILK0_THEKT</name>
<keyword evidence="2" id="KW-1185">Reference proteome</keyword>
<dbReference type="Proteomes" id="UP000031668">
    <property type="component" value="Unassembled WGS sequence"/>
</dbReference>